<evidence type="ECO:0000259" key="2">
    <source>
        <dbReference type="Pfam" id="PF12776"/>
    </source>
</evidence>
<organism evidence="3 4">
    <name type="scientific">Corchorus olitorius</name>
    <dbReference type="NCBI Taxonomy" id="93759"/>
    <lineage>
        <taxon>Eukaryota</taxon>
        <taxon>Viridiplantae</taxon>
        <taxon>Streptophyta</taxon>
        <taxon>Embryophyta</taxon>
        <taxon>Tracheophyta</taxon>
        <taxon>Spermatophyta</taxon>
        <taxon>Magnoliopsida</taxon>
        <taxon>eudicotyledons</taxon>
        <taxon>Gunneridae</taxon>
        <taxon>Pentapetalae</taxon>
        <taxon>rosids</taxon>
        <taxon>malvids</taxon>
        <taxon>Malvales</taxon>
        <taxon>Malvaceae</taxon>
        <taxon>Grewioideae</taxon>
        <taxon>Apeibeae</taxon>
        <taxon>Corchorus</taxon>
    </lineage>
</organism>
<dbReference type="PANTHER" id="PTHR48464">
    <property type="match status" value="1"/>
</dbReference>
<evidence type="ECO:0000313" key="3">
    <source>
        <dbReference type="EMBL" id="OMO71363.1"/>
    </source>
</evidence>
<comment type="caution">
    <text evidence="3">The sequence shown here is derived from an EMBL/GenBank/DDBJ whole genome shotgun (WGS) entry which is preliminary data.</text>
</comment>
<dbReference type="Proteomes" id="UP000187203">
    <property type="component" value="Unassembled WGS sequence"/>
</dbReference>
<dbReference type="PANTHER" id="PTHR48464:SF1">
    <property type="entry name" value="MYB_SANT-LIKE DOMAIN-CONTAINING PROTEIN"/>
    <property type="match status" value="1"/>
</dbReference>
<dbReference type="EMBL" id="AWUE01019818">
    <property type="protein sequence ID" value="OMO71363.1"/>
    <property type="molecule type" value="Genomic_DNA"/>
</dbReference>
<proteinExistence type="predicted"/>
<reference evidence="4" key="1">
    <citation type="submission" date="2013-09" db="EMBL/GenBank/DDBJ databases">
        <title>Corchorus olitorius genome sequencing.</title>
        <authorList>
            <person name="Alam M."/>
            <person name="Haque M.S."/>
            <person name="Islam M.S."/>
            <person name="Emdad E.M."/>
            <person name="Islam M.M."/>
            <person name="Ahmed B."/>
            <person name="Halim A."/>
            <person name="Hossen Q.M.M."/>
            <person name="Hossain M.Z."/>
            <person name="Ahmed R."/>
            <person name="Khan M.M."/>
            <person name="Islam R."/>
            <person name="Rashid M.M."/>
            <person name="Khan S.A."/>
            <person name="Rahman M.S."/>
            <person name="Alam M."/>
            <person name="Yahiya A.S."/>
            <person name="Khan M.S."/>
            <person name="Azam M.S."/>
            <person name="Haque T."/>
            <person name="Lashkar M.Z.H."/>
            <person name="Akhand A.I."/>
            <person name="Morshed G."/>
            <person name="Roy S."/>
            <person name="Uddin K.S."/>
            <person name="Rabeya T."/>
            <person name="Hossain A.S."/>
            <person name="Chowdhury A."/>
            <person name="Snigdha A.R."/>
            <person name="Mortoza M.S."/>
            <person name="Matin S.A."/>
            <person name="Hoque S.M.E."/>
            <person name="Islam M.K."/>
            <person name="Roy D.K."/>
            <person name="Haider R."/>
            <person name="Moosa M.M."/>
            <person name="Elias S.M."/>
            <person name="Hasan A.M."/>
            <person name="Jahan S."/>
            <person name="Shafiuddin M."/>
            <person name="Mahmood N."/>
            <person name="Shommy N.S."/>
        </authorList>
    </citation>
    <scope>NUCLEOTIDE SEQUENCE [LARGE SCALE GENOMIC DNA]</scope>
    <source>
        <strain evidence="4">cv. O-4</strain>
    </source>
</reference>
<protein>
    <recommendedName>
        <fullName evidence="2">Myb/SANT-like domain-containing protein</fullName>
    </recommendedName>
</protein>
<feature type="domain" description="Myb/SANT-like" evidence="2">
    <location>
        <begin position="8"/>
        <end position="107"/>
    </location>
</feature>
<dbReference type="OrthoDB" id="618098at2759"/>
<dbReference type="Pfam" id="PF12776">
    <property type="entry name" value="Myb_DNA-bind_3"/>
    <property type="match status" value="1"/>
</dbReference>
<feature type="coiled-coil region" evidence="1">
    <location>
        <begin position="141"/>
        <end position="168"/>
    </location>
</feature>
<accession>A0A1R3HM45</accession>
<evidence type="ECO:0000256" key="1">
    <source>
        <dbReference type="SAM" id="Coils"/>
    </source>
</evidence>
<sequence>MAAKKSRRWLPDEDVALIATMVDMRNVGRFNADTGFKGGYLLELERMLDESLPQANIKVKPHIESRIRTLKKEWGIIYDMINGTNTSRFGWDDHRKMLTAEDKVWDDFVAVSSSQGCPIQSKDLPYFSELSAIYAKDHATGKDAQTAADILEEMAQETEREAADQDAEIESNNVVQDDVGLDEMDVSTTQSMLSKRRRKSGEFEPISTDCIISAAKLIGDGIREARKDLSRSIGSEMVIQEKVQELDIILGEIGGLTEEERDIALSKIPDHPAQMLVFGSLPPHRKLAWVRRFLSSH</sequence>
<keyword evidence="4" id="KW-1185">Reference proteome</keyword>
<dbReference type="STRING" id="93759.A0A1R3HM45"/>
<dbReference type="AlphaFoldDB" id="A0A1R3HM45"/>
<dbReference type="InterPro" id="IPR024752">
    <property type="entry name" value="Myb/SANT-like_dom"/>
</dbReference>
<name>A0A1R3HM45_9ROSI</name>
<gene>
    <name evidence="3" type="ORF">COLO4_28291</name>
</gene>
<evidence type="ECO:0000313" key="4">
    <source>
        <dbReference type="Proteomes" id="UP000187203"/>
    </source>
</evidence>
<keyword evidence="1" id="KW-0175">Coiled coil</keyword>